<feature type="transmembrane region" description="Helical" evidence="10">
    <location>
        <begin position="6"/>
        <end position="25"/>
    </location>
</feature>
<dbReference type="GO" id="GO:0016560">
    <property type="term" value="P:protein import into peroxisome matrix, docking"/>
    <property type="evidence" value="ECO:0007669"/>
    <property type="project" value="InterPro"/>
</dbReference>
<evidence type="ECO:0000256" key="4">
    <source>
        <dbReference type="ARBA" id="ARBA00023010"/>
    </source>
</evidence>
<evidence type="ECO:0000256" key="2">
    <source>
        <dbReference type="ARBA" id="ARBA00022448"/>
    </source>
</evidence>
<keyword evidence="4" id="KW-0811">Translocation</keyword>
<name>A0A6V7QFE0_ANACO</name>
<dbReference type="GO" id="GO:0005778">
    <property type="term" value="C:peroxisomal membrane"/>
    <property type="evidence" value="ECO:0007669"/>
    <property type="project" value="UniProtKB-SubCell"/>
</dbReference>
<evidence type="ECO:0000313" key="11">
    <source>
        <dbReference type="EMBL" id="CAD1841555.1"/>
    </source>
</evidence>
<evidence type="ECO:0000256" key="5">
    <source>
        <dbReference type="ARBA" id="ARBA00023136"/>
    </source>
</evidence>
<dbReference type="GO" id="GO:1990429">
    <property type="term" value="C:peroxisomal importomer complex"/>
    <property type="evidence" value="ECO:0007669"/>
    <property type="project" value="TreeGrafter"/>
</dbReference>
<organism evidence="11">
    <name type="scientific">Ananas comosus var. bracteatus</name>
    <name type="common">red pineapple</name>
    <dbReference type="NCBI Taxonomy" id="296719"/>
    <lineage>
        <taxon>Eukaryota</taxon>
        <taxon>Viridiplantae</taxon>
        <taxon>Streptophyta</taxon>
        <taxon>Embryophyta</taxon>
        <taxon>Tracheophyta</taxon>
        <taxon>Spermatophyta</taxon>
        <taxon>Magnoliopsida</taxon>
        <taxon>Liliopsida</taxon>
        <taxon>Poales</taxon>
        <taxon>Bromeliaceae</taxon>
        <taxon>Bromelioideae</taxon>
        <taxon>Ananas</taxon>
    </lineage>
</organism>
<evidence type="ECO:0000256" key="6">
    <source>
        <dbReference type="ARBA" id="ARBA00023140"/>
    </source>
</evidence>
<evidence type="ECO:0000256" key="10">
    <source>
        <dbReference type="SAM" id="Phobius"/>
    </source>
</evidence>
<proteinExistence type="inferred from homology"/>
<comment type="similarity">
    <text evidence="1">Belongs to the peroxin-13 family.</text>
</comment>
<keyword evidence="10" id="KW-0812">Transmembrane</keyword>
<keyword evidence="5 10" id="KW-0472">Membrane</keyword>
<accession>A0A6V7QFE0</accession>
<evidence type="ECO:0000256" key="3">
    <source>
        <dbReference type="ARBA" id="ARBA00022927"/>
    </source>
</evidence>
<evidence type="ECO:0000256" key="8">
    <source>
        <dbReference type="ARBA" id="ARBA00046271"/>
    </source>
</evidence>
<dbReference type="EMBL" id="LR862135">
    <property type="protein sequence ID" value="CAD1841555.1"/>
    <property type="molecule type" value="Genomic_DNA"/>
</dbReference>
<keyword evidence="6" id="KW-0576">Peroxisome</keyword>
<reference evidence="11" key="1">
    <citation type="submission" date="2020-07" db="EMBL/GenBank/DDBJ databases">
        <authorList>
            <person name="Lin J."/>
        </authorList>
    </citation>
    <scope>NUCLEOTIDE SEQUENCE</scope>
</reference>
<comment type="subcellular location">
    <subcellularLocation>
        <location evidence="8">Peroxisome membrane</location>
    </subcellularLocation>
</comment>
<sequence>MSLFFFLKSHLFNVVLLIGAIAFLLERRNEAKKGVFFVASPPRSSAMASNSPPPGNTRPIKPWDRPGTSSGPTPFKPPSNGSTSDVVEASGTAKPGEIVNTAERNVPANTNTLARPVPRGLGSKTDLEVMV</sequence>
<evidence type="ECO:0000256" key="7">
    <source>
        <dbReference type="ARBA" id="ARBA00029693"/>
    </source>
</evidence>
<dbReference type="InterPro" id="IPR035463">
    <property type="entry name" value="Pex13"/>
</dbReference>
<evidence type="ECO:0000256" key="1">
    <source>
        <dbReference type="ARBA" id="ARBA00006033"/>
    </source>
</evidence>
<dbReference type="AlphaFoldDB" id="A0A6V7QFE0"/>
<keyword evidence="2" id="KW-0813">Transport</keyword>
<dbReference type="PANTHER" id="PTHR19332">
    <property type="entry name" value="PEROXISOMAL MEMBRANE PROTEIN PEX13"/>
    <property type="match status" value="1"/>
</dbReference>
<protein>
    <recommendedName>
        <fullName evidence="7">Peroxin-13</fullName>
    </recommendedName>
</protein>
<dbReference type="PANTHER" id="PTHR19332:SF1">
    <property type="entry name" value="PEROXISOMAL MEMBRANE PROTEIN PEX13"/>
    <property type="match status" value="1"/>
</dbReference>
<keyword evidence="10" id="KW-1133">Transmembrane helix</keyword>
<keyword evidence="3" id="KW-0653">Protein transport</keyword>
<evidence type="ECO:0000256" key="9">
    <source>
        <dbReference type="SAM" id="MobiDB-lite"/>
    </source>
</evidence>
<feature type="region of interest" description="Disordered" evidence="9">
    <location>
        <begin position="41"/>
        <end position="131"/>
    </location>
</feature>
<gene>
    <name evidence="11" type="ORF">CB5_LOCUS24766</name>
</gene>